<dbReference type="GO" id="GO:0009089">
    <property type="term" value="P:lysine biosynthetic process via diaminopimelate"/>
    <property type="evidence" value="ECO:0007669"/>
    <property type="project" value="UniProtKB-UniRule"/>
</dbReference>
<reference evidence="10 11" key="1">
    <citation type="submission" date="2019-03" db="EMBL/GenBank/DDBJ databases">
        <title>Genomic Encyclopedia of Type Strains, Phase IV (KMG-IV): sequencing the most valuable type-strain genomes for metagenomic binning, comparative biology and taxonomic classification.</title>
        <authorList>
            <person name="Goeker M."/>
        </authorList>
    </citation>
    <scope>NUCLEOTIDE SEQUENCE [LARGE SCALE GENOMIC DNA]</scope>
    <source>
        <strain evidence="10 11">DSM 25964</strain>
    </source>
</reference>
<dbReference type="Pfam" id="PF02784">
    <property type="entry name" value="Orn_Arg_deC_N"/>
    <property type="match status" value="1"/>
</dbReference>
<feature type="modified residue" description="N6-(pyridoxal phosphate)lysine" evidence="5 7">
    <location>
        <position position="63"/>
    </location>
</feature>
<keyword evidence="2 5" id="KW-0210">Decarboxylase</keyword>
<evidence type="ECO:0000313" key="10">
    <source>
        <dbReference type="EMBL" id="TDY59477.1"/>
    </source>
</evidence>
<proteinExistence type="inferred from homology"/>
<feature type="binding site" evidence="5">
    <location>
        <begin position="287"/>
        <end position="290"/>
    </location>
    <ligand>
        <name>pyridoxal 5'-phosphate</name>
        <dbReference type="ChEBI" id="CHEBI:597326"/>
    </ligand>
</feature>
<dbReference type="InterPro" id="IPR022644">
    <property type="entry name" value="De-COase2_N"/>
</dbReference>
<accession>A0A4R8M677</accession>
<keyword evidence="11" id="KW-1185">Reference proteome</keyword>
<feature type="active site" description="Proton donor" evidence="7">
    <location>
        <position position="358"/>
    </location>
</feature>
<dbReference type="SUPFAM" id="SSF50621">
    <property type="entry name" value="Alanine racemase C-terminal domain-like"/>
    <property type="match status" value="1"/>
</dbReference>
<dbReference type="GO" id="GO:0030170">
    <property type="term" value="F:pyridoxal phosphate binding"/>
    <property type="evidence" value="ECO:0007669"/>
    <property type="project" value="UniProtKB-UniRule"/>
</dbReference>
<evidence type="ECO:0000313" key="11">
    <source>
        <dbReference type="Proteomes" id="UP000295066"/>
    </source>
</evidence>
<feature type="binding site" evidence="5">
    <location>
        <position position="245"/>
    </location>
    <ligand>
        <name>pyridoxal 5'-phosphate</name>
        <dbReference type="ChEBI" id="CHEBI:597326"/>
    </ligand>
</feature>
<keyword evidence="4 5" id="KW-0456">Lyase</keyword>
<evidence type="ECO:0000256" key="4">
    <source>
        <dbReference type="ARBA" id="ARBA00023239"/>
    </source>
</evidence>
<dbReference type="InterPro" id="IPR029066">
    <property type="entry name" value="PLP-binding_barrel"/>
</dbReference>
<feature type="binding site" evidence="5">
    <location>
        <position position="331"/>
    </location>
    <ligand>
        <name>substrate</name>
    </ligand>
</feature>
<dbReference type="EC" id="4.1.1.20" evidence="5 6"/>
<dbReference type="PRINTS" id="PR01179">
    <property type="entry name" value="ODADCRBXLASE"/>
</dbReference>
<dbReference type="OrthoDB" id="9802241at2"/>
<dbReference type="PANTHER" id="PTHR43727">
    <property type="entry name" value="DIAMINOPIMELATE DECARBOXYLASE"/>
    <property type="match status" value="1"/>
</dbReference>
<organism evidence="10 11">
    <name type="scientific">Aminivibrio pyruvatiphilus</name>
    <dbReference type="NCBI Taxonomy" id="1005740"/>
    <lineage>
        <taxon>Bacteria</taxon>
        <taxon>Thermotogati</taxon>
        <taxon>Synergistota</taxon>
        <taxon>Synergistia</taxon>
        <taxon>Synergistales</taxon>
        <taxon>Aminobacteriaceae</taxon>
        <taxon>Aminivibrio</taxon>
    </lineage>
</organism>
<keyword evidence="3 5" id="KW-0663">Pyridoxal phosphate</keyword>
<feature type="binding site" evidence="5">
    <location>
        <position position="327"/>
    </location>
    <ligand>
        <name>substrate</name>
    </ligand>
</feature>
<evidence type="ECO:0000256" key="8">
    <source>
        <dbReference type="RuleBase" id="RU003738"/>
    </source>
</evidence>
<evidence type="ECO:0000256" key="6">
    <source>
        <dbReference type="NCBIfam" id="TIGR01048"/>
    </source>
</evidence>
<comment type="function">
    <text evidence="5">Specifically catalyzes the decarboxylation of meso-diaminopimelate (meso-DAP) to L-lysine.</text>
</comment>
<protein>
    <recommendedName>
        <fullName evidence="5 6">Diaminopimelate decarboxylase</fullName>
        <shortName evidence="5">DAP decarboxylase</shortName>
        <shortName evidence="5">DAPDC</shortName>
        <ecNumber evidence="5 6">4.1.1.20</ecNumber>
    </recommendedName>
</protein>
<comment type="similarity">
    <text evidence="5">Belongs to the Orn/Lys/Arg decarboxylase class-II family. LysA subfamily.</text>
</comment>
<evidence type="ECO:0000256" key="7">
    <source>
        <dbReference type="PIRSR" id="PIRSR600183-50"/>
    </source>
</evidence>
<sequence length="434" mass="46978">MGQQNVNESGHFLFGGWDVTELAERFGTPLYVLSEEAVRARCRAVRESFMDRWENSLAVYAGKAFLPMAMCRIIASEGLGLDVVSGGELHTAKSAGFPMEKVFFHGNSKTAEELRFALDAGVGRIVVDGTSELDALEEIARNGGKRADILFRVTPGVDAHTHKYILTGHTGSKFGFPLLGNSLRTAVRRAMNSDCLSLRGFHFHIGSQIFENTSHVMAVGIGVKTIAEFSRDLGFTTMELNMGGGYGVEFDPEGETPPISSFTDAMMEALAAGCAAEGIPVPRVIIEPGRWVVSEAGVTLYTVQTVKTIDGMVTYAGVDGGMTDNPRPALYGAKYWAVAAGKMDREPTETVTLAGKCCESGDVLIEGLKVPPLERGDLLAVLNTGAYTFSMASNYNRIPRPAAVLVSPGRADVIAERQTYDDVLRWDRIPEHLR</sequence>
<dbReference type="RefSeq" id="WP_133958013.1">
    <property type="nucleotide sequence ID" value="NZ_SORI01000013.1"/>
</dbReference>
<dbReference type="InterPro" id="IPR002986">
    <property type="entry name" value="DAP_deCOOHase_LysA"/>
</dbReference>
<dbReference type="Gene3D" id="3.20.20.10">
    <property type="entry name" value="Alanine racemase"/>
    <property type="match status" value="1"/>
</dbReference>
<dbReference type="FunFam" id="3.20.20.10:FF:000003">
    <property type="entry name" value="Diaminopimelate decarboxylase"/>
    <property type="match status" value="1"/>
</dbReference>
<dbReference type="EMBL" id="SORI01000013">
    <property type="protein sequence ID" value="TDY59477.1"/>
    <property type="molecule type" value="Genomic_DNA"/>
</dbReference>
<dbReference type="HAMAP" id="MF_02120">
    <property type="entry name" value="LysA"/>
    <property type="match status" value="1"/>
</dbReference>
<dbReference type="UniPathway" id="UPA00034">
    <property type="reaction ID" value="UER00027"/>
</dbReference>
<dbReference type="CDD" id="cd06828">
    <property type="entry name" value="PLPDE_III_DapDC"/>
    <property type="match status" value="1"/>
</dbReference>
<feature type="domain" description="Orn/DAP/Arg decarboxylase 2 N-terminal" evidence="9">
    <location>
        <begin position="37"/>
        <end position="294"/>
    </location>
</feature>
<feature type="binding site" evidence="5">
    <location>
        <position position="387"/>
    </location>
    <ligand>
        <name>substrate</name>
    </ligand>
</feature>
<evidence type="ECO:0000259" key="9">
    <source>
        <dbReference type="Pfam" id="PF02784"/>
    </source>
</evidence>
<dbReference type="SUPFAM" id="SSF51419">
    <property type="entry name" value="PLP-binding barrel"/>
    <property type="match status" value="1"/>
</dbReference>
<comment type="cofactor">
    <cofactor evidence="1 5 7 8">
        <name>pyridoxal 5'-phosphate</name>
        <dbReference type="ChEBI" id="CHEBI:597326"/>
    </cofactor>
</comment>
<dbReference type="PRINTS" id="PR01181">
    <property type="entry name" value="DAPDCRBXLASE"/>
</dbReference>
<dbReference type="InterPro" id="IPR009006">
    <property type="entry name" value="Ala_racemase/Decarboxylase_C"/>
</dbReference>
<evidence type="ECO:0000256" key="3">
    <source>
        <dbReference type="ARBA" id="ARBA00022898"/>
    </source>
</evidence>
<dbReference type="NCBIfam" id="TIGR01048">
    <property type="entry name" value="lysA"/>
    <property type="match status" value="1"/>
</dbReference>
<evidence type="ECO:0000256" key="1">
    <source>
        <dbReference type="ARBA" id="ARBA00001933"/>
    </source>
</evidence>
<evidence type="ECO:0000256" key="5">
    <source>
        <dbReference type="HAMAP-Rule" id="MF_02120"/>
    </source>
</evidence>
<comment type="subunit">
    <text evidence="5">Homodimer.</text>
</comment>
<comment type="catalytic activity">
    <reaction evidence="5 8">
        <text>meso-2,6-diaminopimelate + H(+) = L-lysine + CO2</text>
        <dbReference type="Rhea" id="RHEA:15101"/>
        <dbReference type="ChEBI" id="CHEBI:15378"/>
        <dbReference type="ChEBI" id="CHEBI:16526"/>
        <dbReference type="ChEBI" id="CHEBI:32551"/>
        <dbReference type="ChEBI" id="CHEBI:57791"/>
        <dbReference type="EC" id="4.1.1.20"/>
    </reaction>
</comment>
<dbReference type="AlphaFoldDB" id="A0A4R8M677"/>
<evidence type="ECO:0000256" key="2">
    <source>
        <dbReference type="ARBA" id="ARBA00022793"/>
    </source>
</evidence>
<dbReference type="InterPro" id="IPR000183">
    <property type="entry name" value="Orn/DAP/Arg_de-COase"/>
</dbReference>
<feature type="binding site" evidence="5">
    <location>
        <position position="359"/>
    </location>
    <ligand>
        <name>substrate</name>
    </ligand>
</feature>
<comment type="pathway">
    <text evidence="5 8">Amino-acid biosynthesis; L-lysine biosynthesis via DAP pathway; L-lysine from DL-2,6-diaminopimelate: step 1/1.</text>
</comment>
<dbReference type="Proteomes" id="UP000295066">
    <property type="component" value="Unassembled WGS sequence"/>
</dbReference>
<gene>
    <name evidence="5" type="primary">lysA</name>
    <name evidence="10" type="ORF">C8D99_11355</name>
</gene>
<dbReference type="PANTHER" id="PTHR43727:SF2">
    <property type="entry name" value="GROUP IV DECARBOXYLASE"/>
    <property type="match status" value="1"/>
</dbReference>
<feature type="binding site" evidence="5">
    <location>
        <position position="290"/>
    </location>
    <ligand>
        <name>substrate</name>
    </ligand>
</feature>
<keyword evidence="5" id="KW-0028">Amino-acid biosynthesis</keyword>
<feature type="binding site" evidence="5">
    <location>
        <position position="387"/>
    </location>
    <ligand>
        <name>pyridoxal 5'-phosphate</name>
        <dbReference type="ChEBI" id="CHEBI:597326"/>
    </ligand>
</feature>
<dbReference type="Gene3D" id="2.40.37.10">
    <property type="entry name" value="Lyase, Ornithine Decarboxylase, Chain A, domain 1"/>
    <property type="match status" value="1"/>
</dbReference>
<comment type="caution">
    <text evidence="10">The sequence shown here is derived from an EMBL/GenBank/DDBJ whole genome shotgun (WGS) entry which is preliminary data.</text>
</comment>
<keyword evidence="5 8" id="KW-0457">Lysine biosynthesis</keyword>
<dbReference type="GO" id="GO:0008836">
    <property type="term" value="F:diaminopimelate decarboxylase activity"/>
    <property type="evidence" value="ECO:0007669"/>
    <property type="project" value="UniProtKB-UniRule"/>
</dbReference>
<name>A0A4R8M677_9BACT</name>